<dbReference type="PANTHER" id="PTHR43757:SF2">
    <property type="entry name" value="AMINOMETHYLTRANSFERASE, MITOCHONDRIAL"/>
    <property type="match status" value="1"/>
</dbReference>
<sequence>MFTSKLENKYSERAEFIEVKDRKVVKTLGNLQKEYTALREGAMFYDCSTYGLFSVHGDKAELFLENLATKDIQYLNVGNVSECYFLNEEAEIVGNVFVVRRENDFIVISPWEKAADVKEWLVIQAKESEYEIEIKDLFDTMAIVSTEGPKSWKVVKKIFGVEIENLALRASMSFSWSGQEILLIRAGRSSEYGYIAISSIEGGLNIYDKLLNEEGQWDFPVNEGGLECIELAMLEVHQPNFLRETSEHGNIFELAQQWQIQYDKEDYIGYEKMMEIFKTANSKGAVGFVANESQIPYEAGDKIYLNEACIGHVVYSLYSIKLCKPLGIALLNNPYANAGLTLEVKTPDGVLQNIQTISGPFIRPLSWDQKME</sequence>
<evidence type="ECO:0000259" key="2">
    <source>
        <dbReference type="Pfam" id="PF08669"/>
    </source>
</evidence>
<evidence type="ECO:0000313" key="3">
    <source>
        <dbReference type="EMBL" id="EPR12220.1"/>
    </source>
</evidence>
<dbReference type="SUPFAM" id="SSF101790">
    <property type="entry name" value="Aminomethyltransferase beta-barrel domain"/>
    <property type="match status" value="1"/>
</dbReference>
<dbReference type="PATRIC" id="fig|1330534.3.peg.1837"/>
<reference evidence="3 4" key="1">
    <citation type="journal article" date="2013" name="Genome Announc.">
        <title>Draft Genome Sequence of the Cellulolytic Bacterium Clostridium papyrosolvens C7 (ATCC 700395).</title>
        <authorList>
            <person name="Zepeda V."/>
            <person name="Dassa B."/>
            <person name="Borovok I."/>
            <person name="Lamed R."/>
            <person name="Bayer E.A."/>
            <person name="Cate J.H."/>
        </authorList>
    </citation>
    <scope>NUCLEOTIDE SEQUENCE [LARGE SCALE GENOMIC DNA]</scope>
    <source>
        <strain evidence="3 4">C7</strain>
    </source>
</reference>
<dbReference type="EMBL" id="ATAY01000030">
    <property type="protein sequence ID" value="EPR12220.1"/>
    <property type="molecule type" value="Genomic_DNA"/>
</dbReference>
<accession>U4R1W7</accession>
<dbReference type="Gene3D" id="3.30.1360.120">
    <property type="entry name" value="Probable tRNA modification gtpase trme, domain 1"/>
    <property type="match status" value="1"/>
</dbReference>
<dbReference type="Proteomes" id="UP000016860">
    <property type="component" value="Unassembled WGS sequence"/>
</dbReference>
<comment type="caution">
    <text evidence="3">The sequence shown here is derived from an EMBL/GenBank/DDBJ whole genome shotgun (WGS) entry which is preliminary data.</text>
</comment>
<protein>
    <recommendedName>
        <fullName evidence="5">Glycine cleavage system protein T</fullName>
    </recommendedName>
</protein>
<dbReference type="InterPro" id="IPR029043">
    <property type="entry name" value="GcvT/YgfZ_C"/>
</dbReference>
<dbReference type="InterPro" id="IPR013977">
    <property type="entry name" value="GcvT_C"/>
</dbReference>
<evidence type="ECO:0000259" key="1">
    <source>
        <dbReference type="Pfam" id="PF01571"/>
    </source>
</evidence>
<name>U4R1W7_9FIRM</name>
<evidence type="ECO:0008006" key="5">
    <source>
        <dbReference type="Google" id="ProtNLM"/>
    </source>
</evidence>
<dbReference type="STRING" id="1330534.L323_09230"/>
<dbReference type="Pfam" id="PF08669">
    <property type="entry name" value="GCV_T_C"/>
    <property type="match status" value="1"/>
</dbReference>
<dbReference type="Pfam" id="PF01571">
    <property type="entry name" value="GCV_T"/>
    <property type="match status" value="1"/>
</dbReference>
<dbReference type="SUPFAM" id="SSF103025">
    <property type="entry name" value="Folate-binding domain"/>
    <property type="match status" value="1"/>
</dbReference>
<dbReference type="AlphaFoldDB" id="U4R1W7"/>
<dbReference type="InterPro" id="IPR027266">
    <property type="entry name" value="TrmE/GcvT-like"/>
</dbReference>
<feature type="domain" description="GCVT N-terminal" evidence="1">
    <location>
        <begin position="30"/>
        <end position="264"/>
    </location>
</feature>
<gene>
    <name evidence="3" type="ORF">L323_09230</name>
</gene>
<dbReference type="OrthoDB" id="9774591at2"/>
<dbReference type="RefSeq" id="WP_020815387.1">
    <property type="nucleotide sequence ID" value="NZ_ATAY01000030.1"/>
</dbReference>
<dbReference type="InterPro" id="IPR006222">
    <property type="entry name" value="GCVT_N"/>
</dbReference>
<organism evidence="3 4">
    <name type="scientific">Ruminiclostridium papyrosolvens C7</name>
    <dbReference type="NCBI Taxonomy" id="1330534"/>
    <lineage>
        <taxon>Bacteria</taxon>
        <taxon>Bacillati</taxon>
        <taxon>Bacillota</taxon>
        <taxon>Clostridia</taxon>
        <taxon>Eubacteriales</taxon>
        <taxon>Oscillospiraceae</taxon>
        <taxon>Ruminiclostridium</taxon>
    </lineage>
</organism>
<dbReference type="InterPro" id="IPR028896">
    <property type="entry name" value="GcvT/YgfZ/DmdA"/>
</dbReference>
<feature type="domain" description="Aminomethyltransferase C-terminal" evidence="2">
    <location>
        <begin position="286"/>
        <end position="361"/>
    </location>
</feature>
<dbReference type="PANTHER" id="PTHR43757">
    <property type="entry name" value="AMINOMETHYLTRANSFERASE"/>
    <property type="match status" value="1"/>
</dbReference>
<evidence type="ECO:0000313" key="4">
    <source>
        <dbReference type="Proteomes" id="UP000016860"/>
    </source>
</evidence>
<dbReference type="PIRSF" id="PIRSF006487">
    <property type="entry name" value="GcvT"/>
    <property type="match status" value="1"/>
</dbReference>
<proteinExistence type="predicted"/>